<sequence>MTAVTDAPASKPLRYRTIRGKNVPASRRPVEPTQTELTSTSSSDSVSTPHSRTSAGTTNSSSNGSGKSDLPSRRPASRSTSESVCGGDGPLVSAKGCQYDANNAHGAMNWNMADAVQQVQSSQRHYQQQALIAATTASPFSDCLQKRPPPLRPTRLDTSMPAHSPAQRSPYALSPVAGDAAHLVAPILVPLPSARARGGALDADEVARRDAEADRLLAEQKRKDLERLERELANHQSASANLPPKSPSREKFSFLTLRRGLSSSAPPTPTTLPQSSPEQPPSIPVSPISPAGEYYRPATSYTNSRTHTGSEHPPTTSPASAVSPMDVSSSAPGHGADRPIIIRCQQFTATVNFTPKTTAADMLHAAADLLPRHIDFTGCALIESYTRLSLERRLRQYERIRDIHTSWDSSSDNFFSILLSEPSAVALTGNGTSPREIKSLTLKSGSSAGLTDTLASTSVGRYGIASDLELSAVSCSRTTPPPGFTYLSIYHSQKPGRWNKRFVTLVPETGQLIISKKADKSRAGSLSVEAKRNAKNSADGDVQSLCHLSDYDIYTPTKTQLRKHLRPPKSHCFAIKSQQRTTVFLNTDNYVHFISTDDPDVAQLFYSRVFAWRSWYLVNRQLALPRTKNATASPPKQTPSVPPSSSGTLRNNFPQRTLSRRSADDTPQHDSARISTAGSLFGTIGDLDLTLTINRTGQSKPSAASSGPVDRTLSLRAAAEPPSTFAPGGLLGVGYDKLKRAEIANNNTSDGQHRHQPKENVTAAAAAAAASSSVPSASNRLARQRSKSVRGTAATSVSRTGPSSDDDIPLGLQFPQYAQLAEKRSEREVGLSRCQSVGRSAAKAVAAQAPAMPPKVPAIPAPLIDLTPKFQEAPQWSKEGKGHGVRAPAGTTHLVDLATDWNSHLPGNGSRTAGGAILPPSNSNLFRRDQASNVSANQNLPGSSSKRSQTMTASSAAAAAAFSRTRSLAHHARPPHV</sequence>
<feature type="compositionally biased region" description="Low complexity" evidence="2">
    <location>
        <begin position="313"/>
        <end position="324"/>
    </location>
</feature>
<dbReference type="InterPro" id="IPR011993">
    <property type="entry name" value="PH-like_dom_sf"/>
</dbReference>
<dbReference type="EMBL" id="CAWUON010000026">
    <property type="protein sequence ID" value="CAK7267313.1"/>
    <property type="molecule type" value="Genomic_DNA"/>
</dbReference>
<feature type="region of interest" description="Disordered" evidence="2">
    <location>
        <begin position="746"/>
        <end position="810"/>
    </location>
</feature>
<reference evidence="3 4" key="1">
    <citation type="submission" date="2024-01" db="EMBL/GenBank/DDBJ databases">
        <authorList>
            <person name="Allen C."/>
            <person name="Tagirdzhanova G."/>
        </authorList>
    </citation>
    <scope>NUCLEOTIDE SEQUENCE [LARGE SCALE GENOMIC DNA]</scope>
    <source>
        <strain evidence="3 4">CBS 119000</strain>
    </source>
</reference>
<evidence type="ECO:0000313" key="4">
    <source>
        <dbReference type="Proteomes" id="UP001642502"/>
    </source>
</evidence>
<feature type="region of interest" description="Disordered" evidence="2">
    <location>
        <begin position="260"/>
        <end position="334"/>
    </location>
</feature>
<dbReference type="SUPFAM" id="SSF54236">
    <property type="entry name" value="Ubiquitin-like"/>
    <property type="match status" value="1"/>
</dbReference>
<gene>
    <name evidence="3" type="ORF">SEPCBS119000_002481</name>
</gene>
<feature type="compositionally biased region" description="Polar residues" evidence="2">
    <location>
        <begin position="643"/>
        <end position="657"/>
    </location>
</feature>
<keyword evidence="4" id="KW-1185">Reference proteome</keyword>
<comment type="caution">
    <text evidence="3">The sequence shown here is derived from an EMBL/GenBank/DDBJ whole genome shotgun (WGS) entry which is preliminary data.</text>
</comment>
<name>A0ABP0DI33_9PEZI</name>
<feature type="compositionally biased region" description="Basic and acidic residues" evidence="2">
    <location>
        <begin position="661"/>
        <end position="672"/>
    </location>
</feature>
<feature type="region of interest" description="Disordered" evidence="2">
    <location>
        <begin position="141"/>
        <end position="171"/>
    </location>
</feature>
<feature type="coiled-coil region" evidence="1">
    <location>
        <begin position="208"/>
        <end position="238"/>
    </location>
</feature>
<proteinExistence type="predicted"/>
<accession>A0ABP0DI33</accession>
<feature type="compositionally biased region" description="Low complexity" evidence="2">
    <location>
        <begin position="763"/>
        <end position="778"/>
    </location>
</feature>
<dbReference type="PANTHER" id="PTHR38700:SF1">
    <property type="entry name" value="PH DOMAIN-CONTAINING PROTEIN"/>
    <property type="match status" value="1"/>
</dbReference>
<feature type="compositionally biased region" description="Low complexity" evidence="2">
    <location>
        <begin position="33"/>
        <end position="68"/>
    </location>
</feature>
<keyword evidence="1" id="KW-0175">Coiled coil</keyword>
<organism evidence="3 4">
    <name type="scientific">Sporothrix epigloea</name>
    <dbReference type="NCBI Taxonomy" id="1892477"/>
    <lineage>
        <taxon>Eukaryota</taxon>
        <taxon>Fungi</taxon>
        <taxon>Dikarya</taxon>
        <taxon>Ascomycota</taxon>
        <taxon>Pezizomycotina</taxon>
        <taxon>Sordariomycetes</taxon>
        <taxon>Sordariomycetidae</taxon>
        <taxon>Ophiostomatales</taxon>
        <taxon>Ophiostomataceae</taxon>
        <taxon>Sporothrix</taxon>
    </lineage>
</organism>
<feature type="region of interest" description="Disordered" evidence="2">
    <location>
        <begin position="627"/>
        <end position="677"/>
    </location>
</feature>
<dbReference type="Gene3D" id="2.30.29.30">
    <property type="entry name" value="Pleckstrin-homology domain (PH domain)/Phosphotyrosine-binding domain (PTB)"/>
    <property type="match status" value="1"/>
</dbReference>
<dbReference type="Proteomes" id="UP001642502">
    <property type="component" value="Unassembled WGS sequence"/>
</dbReference>
<dbReference type="Gene3D" id="3.10.20.90">
    <property type="entry name" value="Phosphatidylinositol 3-kinase Catalytic Subunit, Chain A, domain 1"/>
    <property type="match status" value="1"/>
</dbReference>
<protein>
    <recommendedName>
        <fullName evidence="5">PH domain-containing protein</fullName>
    </recommendedName>
</protein>
<evidence type="ECO:0008006" key="5">
    <source>
        <dbReference type="Google" id="ProtNLM"/>
    </source>
</evidence>
<feature type="region of interest" description="Disordered" evidence="2">
    <location>
        <begin position="905"/>
        <end position="977"/>
    </location>
</feature>
<feature type="region of interest" description="Disordered" evidence="2">
    <location>
        <begin position="1"/>
        <end position="91"/>
    </location>
</feature>
<feature type="compositionally biased region" description="Low complexity" evidence="2">
    <location>
        <begin position="261"/>
        <end position="277"/>
    </location>
</feature>
<feature type="compositionally biased region" description="Polar residues" evidence="2">
    <location>
        <begin position="793"/>
        <end position="803"/>
    </location>
</feature>
<evidence type="ECO:0000256" key="1">
    <source>
        <dbReference type="SAM" id="Coils"/>
    </source>
</evidence>
<feature type="compositionally biased region" description="Low complexity" evidence="2">
    <location>
        <begin position="947"/>
        <end position="966"/>
    </location>
</feature>
<dbReference type="InterPro" id="IPR029071">
    <property type="entry name" value="Ubiquitin-like_domsf"/>
</dbReference>
<feature type="compositionally biased region" description="Basic residues" evidence="2">
    <location>
        <begin position="967"/>
        <end position="977"/>
    </location>
</feature>
<dbReference type="PANTHER" id="PTHR38700">
    <property type="entry name" value="YALI0E22418P"/>
    <property type="match status" value="1"/>
</dbReference>
<evidence type="ECO:0000256" key="2">
    <source>
        <dbReference type="SAM" id="MobiDB-lite"/>
    </source>
</evidence>
<evidence type="ECO:0000313" key="3">
    <source>
        <dbReference type="EMBL" id="CAK7267313.1"/>
    </source>
</evidence>
<feature type="compositionally biased region" description="Polar residues" evidence="2">
    <location>
        <begin position="920"/>
        <end position="946"/>
    </location>
</feature>